<evidence type="ECO:0000256" key="1">
    <source>
        <dbReference type="ARBA" id="ARBA00093634"/>
    </source>
</evidence>
<proteinExistence type="predicted"/>
<dbReference type="GO" id="GO:1990871">
    <property type="term" value="C:Vma12-Vma22 assembly complex"/>
    <property type="evidence" value="ECO:0007669"/>
    <property type="project" value="TreeGrafter"/>
</dbReference>
<evidence type="ECO:0000313" key="4">
    <source>
        <dbReference type="Proteomes" id="UP000038830"/>
    </source>
</evidence>
<evidence type="ECO:0000313" key="3">
    <source>
        <dbReference type="EMBL" id="CEP24877.1"/>
    </source>
</evidence>
<dbReference type="PANTHER" id="PTHR31996:SF2">
    <property type="entry name" value="COILED-COIL DOMAIN-CONTAINING PROTEIN 115"/>
    <property type="match status" value="1"/>
</dbReference>
<dbReference type="InterPro" id="IPR040357">
    <property type="entry name" value="Vma22/CCDC115"/>
</dbReference>
<reference evidence="4" key="1">
    <citation type="journal article" date="2015" name="J. Biotechnol.">
        <title>The structure of the Cyberlindnera jadinii genome and its relation to Candida utilis analyzed by the occurrence of single nucleotide polymorphisms.</title>
        <authorList>
            <person name="Rupp O."/>
            <person name="Brinkrolf K."/>
            <person name="Buerth C."/>
            <person name="Kunigo M."/>
            <person name="Schneider J."/>
            <person name="Jaenicke S."/>
            <person name="Goesmann A."/>
            <person name="Puehler A."/>
            <person name="Jaeger K.-E."/>
            <person name="Ernst J.F."/>
        </authorList>
    </citation>
    <scope>NUCLEOTIDE SEQUENCE [LARGE SCALE GENOMIC DNA]</scope>
    <source>
        <strain evidence="4">ATCC 18201 / CBS 1600 / BCRC 20928 / JCM 3617 / NBRC 0987 / NRRL Y-1542</strain>
    </source>
</reference>
<dbReference type="Proteomes" id="UP000038830">
    <property type="component" value="Unassembled WGS sequence"/>
</dbReference>
<protein>
    <recommendedName>
        <fullName evidence="1">Vacuolar ATPase assembly protein VMA22</fullName>
    </recommendedName>
</protein>
<dbReference type="Pfam" id="PF21730">
    <property type="entry name" value="Vma22_CCDC115"/>
    <property type="match status" value="1"/>
</dbReference>
<dbReference type="PANTHER" id="PTHR31996">
    <property type="entry name" value="COILED-COIL DOMAIN-CONTAINING PROTEIN 115"/>
    <property type="match status" value="1"/>
</dbReference>
<gene>
    <name evidence="3" type="ORF">BN1211_5814</name>
</gene>
<feature type="region of interest" description="Disordered" evidence="2">
    <location>
        <begin position="1"/>
        <end position="38"/>
    </location>
</feature>
<dbReference type="GO" id="GO:0051082">
    <property type="term" value="F:unfolded protein binding"/>
    <property type="evidence" value="ECO:0007669"/>
    <property type="project" value="TreeGrafter"/>
</dbReference>
<sequence length="180" mass="20216">MGQETKAREAEVGAKDVEHTEAANETKESKETETTETTDKLADDLFTNHELLPSSTDVNDLNITKYLSKLDEYLMLQQSLMTTLQSGFINISRANYSSGGLRPYGKDQWDMNCLVTSKVEDGVLVKCNTDLYNPLNMFGVLVPQQLRNAKEEFEGSLDKCVRLVHLRRELDQLSSSLSST</sequence>
<dbReference type="EMBL" id="CDQK01000007">
    <property type="protein sequence ID" value="CEP24877.1"/>
    <property type="molecule type" value="Genomic_DNA"/>
</dbReference>
<evidence type="ECO:0000256" key="2">
    <source>
        <dbReference type="SAM" id="MobiDB-lite"/>
    </source>
</evidence>
<name>A0A0H5C9V7_CYBJN</name>
<organism evidence="3 4">
    <name type="scientific">Cyberlindnera jadinii (strain ATCC 18201 / CBS 1600 / BCRC 20928 / JCM 3617 / NBRC 0987 / NRRL Y-1542)</name>
    <name type="common">Torula yeast</name>
    <name type="synonym">Candida utilis</name>
    <dbReference type="NCBI Taxonomy" id="983966"/>
    <lineage>
        <taxon>Eukaryota</taxon>
        <taxon>Fungi</taxon>
        <taxon>Dikarya</taxon>
        <taxon>Ascomycota</taxon>
        <taxon>Saccharomycotina</taxon>
        <taxon>Saccharomycetes</taxon>
        <taxon>Phaffomycetales</taxon>
        <taxon>Phaffomycetaceae</taxon>
        <taxon>Cyberlindnera</taxon>
    </lineage>
</organism>
<accession>A0A0H5C9V7</accession>
<dbReference type="GO" id="GO:0070072">
    <property type="term" value="P:vacuolar proton-transporting V-type ATPase complex assembly"/>
    <property type="evidence" value="ECO:0007669"/>
    <property type="project" value="InterPro"/>
</dbReference>
<dbReference type="AlphaFoldDB" id="A0A0H5C9V7"/>